<dbReference type="GO" id="GO:0035091">
    <property type="term" value="F:phosphatidylinositol binding"/>
    <property type="evidence" value="ECO:0007669"/>
    <property type="project" value="InterPro"/>
</dbReference>
<dbReference type="InterPro" id="IPR036871">
    <property type="entry name" value="PX_dom_sf"/>
</dbReference>
<dbReference type="SUPFAM" id="SSF64268">
    <property type="entry name" value="PX domain"/>
    <property type="match status" value="1"/>
</dbReference>
<sequence>MAPNLELSIPDTTESNTSSKYTLYNINVRLPLRSYTVQKRYSEFLEFHKSLVAQVSEPPPAPLPGKRYFVHTVSNPTHREERRQGLERYIRAINEAEDSKWRDSPIWRSFLNLPTGITATTSRGASLHAAVSGPAAIDGKAAPITDPTMWLDCFRDVKTHLHDARLYLTRRDQETSPQKQHECSMQAKSSLYKSSSLMGALEEGLRHLANAAGNTRLGEGEVRRRKDLLATARKEKEGLDALSQAVSAKVRANNAMPTESDKQALVGATTSRSRRVLGKETDQTRELDNEGVLQLQRRTMQEQNQGVDELRKIIARQKELGVAINDELEAQNEMLAIIDDDVTRLGRKIEVGKKRIKKIS</sequence>
<evidence type="ECO:0000256" key="2">
    <source>
        <dbReference type="ARBA" id="ARBA00022554"/>
    </source>
</evidence>
<evidence type="ECO:0000259" key="6">
    <source>
        <dbReference type="PROSITE" id="PS50195"/>
    </source>
</evidence>
<dbReference type="SUPFAM" id="SSF58038">
    <property type="entry name" value="SNARE fusion complex"/>
    <property type="match status" value="1"/>
</dbReference>
<feature type="domain" description="PX" evidence="6">
    <location>
        <begin position="2"/>
        <end position="117"/>
    </location>
</feature>
<dbReference type="AlphaFoldDB" id="A0A167V266"/>
<evidence type="ECO:0000256" key="3">
    <source>
        <dbReference type="ARBA" id="ARBA00023054"/>
    </source>
</evidence>
<dbReference type="GO" id="GO:0016192">
    <property type="term" value="P:vesicle-mediated transport"/>
    <property type="evidence" value="ECO:0007669"/>
    <property type="project" value="UniProtKB-ARBA"/>
</dbReference>
<gene>
    <name evidence="7" type="ORF">AAP_06055</name>
</gene>
<dbReference type="CDD" id="cd06897">
    <property type="entry name" value="PX_SNARE"/>
    <property type="match status" value="1"/>
</dbReference>
<comment type="subcellular location">
    <subcellularLocation>
        <location evidence="1">Vacuole</location>
    </subcellularLocation>
</comment>
<evidence type="ECO:0000313" key="7">
    <source>
        <dbReference type="EMBL" id="KZZ86935.1"/>
    </source>
</evidence>
<dbReference type="PANTHER" id="PTHR22775">
    <property type="entry name" value="SORTING NEXIN"/>
    <property type="match status" value="1"/>
</dbReference>
<dbReference type="InterPro" id="IPR000727">
    <property type="entry name" value="T_SNARE_dom"/>
</dbReference>
<feature type="domain" description="T-SNARE coiled-coil homology" evidence="5">
    <location>
        <begin position="297"/>
        <end position="359"/>
    </location>
</feature>
<dbReference type="PROSITE" id="PS50195">
    <property type="entry name" value="PX"/>
    <property type="match status" value="1"/>
</dbReference>
<protein>
    <submittedName>
        <fullName evidence="7">SNARE complex subunit</fullName>
    </submittedName>
</protein>
<proteinExistence type="predicted"/>
<dbReference type="InterPro" id="IPR001683">
    <property type="entry name" value="PX_dom"/>
</dbReference>
<dbReference type="GO" id="GO:0000329">
    <property type="term" value="C:fungal-type vacuole membrane"/>
    <property type="evidence" value="ECO:0007669"/>
    <property type="project" value="UniProtKB-ARBA"/>
</dbReference>
<keyword evidence="8" id="KW-1185">Reference proteome</keyword>
<organism evidence="7 8">
    <name type="scientific">Ascosphaera apis ARSEF 7405</name>
    <dbReference type="NCBI Taxonomy" id="392613"/>
    <lineage>
        <taxon>Eukaryota</taxon>
        <taxon>Fungi</taxon>
        <taxon>Dikarya</taxon>
        <taxon>Ascomycota</taxon>
        <taxon>Pezizomycotina</taxon>
        <taxon>Eurotiomycetes</taxon>
        <taxon>Eurotiomycetidae</taxon>
        <taxon>Onygenales</taxon>
        <taxon>Ascosphaeraceae</taxon>
        <taxon>Ascosphaera</taxon>
    </lineage>
</organism>
<dbReference type="EMBL" id="AZGZ01000042">
    <property type="protein sequence ID" value="KZZ86935.1"/>
    <property type="molecule type" value="Genomic_DNA"/>
</dbReference>
<dbReference type="CDD" id="cd15858">
    <property type="entry name" value="SNARE_VAM7"/>
    <property type="match status" value="1"/>
</dbReference>
<dbReference type="SMART" id="SM00312">
    <property type="entry name" value="PX"/>
    <property type="match status" value="1"/>
</dbReference>
<accession>A0A167V266</accession>
<keyword evidence="3" id="KW-0175">Coiled coil</keyword>
<evidence type="ECO:0000313" key="8">
    <source>
        <dbReference type="Proteomes" id="UP000242877"/>
    </source>
</evidence>
<evidence type="ECO:0000256" key="1">
    <source>
        <dbReference type="ARBA" id="ARBA00004116"/>
    </source>
</evidence>
<reference evidence="7 8" key="1">
    <citation type="journal article" date="2016" name="Genome Biol. Evol.">
        <title>Divergent and convergent evolution of fungal pathogenicity.</title>
        <authorList>
            <person name="Shang Y."/>
            <person name="Xiao G."/>
            <person name="Zheng P."/>
            <person name="Cen K."/>
            <person name="Zhan S."/>
            <person name="Wang C."/>
        </authorList>
    </citation>
    <scope>NUCLEOTIDE SEQUENCE [LARGE SCALE GENOMIC DNA]</scope>
    <source>
        <strain evidence="7 8">ARSEF 7405</strain>
    </source>
</reference>
<name>A0A167V266_9EURO</name>
<comment type="function">
    <text evidence="4">Essential for proper morphogenesis of the vacuole. May exist as structural reinforcement on the surface of the vacuolar membrane and be required for maintenance against rupture by osmotic pressure.</text>
</comment>
<evidence type="ECO:0000259" key="5">
    <source>
        <dbReference type="PROSITE" id="PS50192"/>
    </source>
</evidence>
<keyword evidence="2" id="KW-0926">Vacuole</keyword>
<comment type="caution">
    <text evidence="7">The sequence shown here is derived from an EMBL/GenBank/DDBJ whole genome shotgun (WGS) entry which is preliminary data.</text>
</comment>
<dbReference type="GO" id="GO:0007034">
    <property type="term" value="P:vacuolar transport"/>
    <property type="evidence" value="ECO:0007669"/>
    <property type="project" value="UniProtKB-ARBA"/>
</dbReference>
<evidence type="ECO:0000256" key="4">
    <source>
        <dbReference type="ARBA" id="ARBA00054927"/>
    </source>
</evidence>
<dbReference type="Gene3D" id="3.30.1520.10">
    <property type="entry name" value="Phox-like domain"/>
    <property type="match status" value="1"/>
</dbReference>
<dbReference type="Gene3D" id="1.20.5.110">
    <property type="match status" value="1"/>
</dbReference>
<dbReference type="Proteomes" id="UP000242877">
    <property type="component" value="Unassembled WGS sequence"/>
</dbReference>
<dbReference type="GO" id="GO:0097576">
    <property type="term" value="P:vacuole fusion"/>
    <property type="evidence" value="ECO:0007669"/>
    <property type="project" value="UniProtKB-ARBA"/>
</dbReference>
<dbReference type="VEuPathDB" id="FungiDB:AAP_06055"/>
<dbReference type="SMART" id="SM00397">
    <property type="entry name" value="t_SNARE"/>
    <property type="match status" value="1"/>
</dbReference>
<dbReference type="PANTHER" id="PTHR22775:SF3">
    <property type="entry name" value="SORTING NEXIN-13"/>
    <property type="match status" value="1"/>
</dbReference>
<dbReference type="FunFam" id="1.20.5.110:FF:000058">
    <property type="entry name" value="VAM7p Vacuolar SNARE protein"/>
    <property type="match status" value="1"/>
</dbReference>
<dbReference type="OrthoDB" id="428895at2759"/>
<dbReference type="Pfam" id="PF00787">
    <property type="entry name" value="PX"/>
    <property type="match status" value="1"/>
</dbReference>
<dbReference type="PROSITE" id="PS50192">
    <property type="entry name" value="T_SNARE"/>
    <property type="match status" value="1"/>
</dbReference>